<protein>
    <submittedName>
        <fullName evidence="3">Uncharacterized protein</fullName>
    </submittedName>
</protein>
<accession>A0A219B6R3</accession>
<keyword evidence="4" id="KW-1185">Reference proteome</keyword>
<proteinExistence type="predicted"/>
<dbReference type="EMBL" id="NFZT01000001">
    <property type="protein sequence ID" value="OWV34055.1"/>
    <property type="molecule type" value="Genomic_DNA"/>
</dbReference>
<name>A0A219B6R3_9SPHN</name>
<dbReference type="SUPFAM" id="SSF53955">
    <property type="entry name" value="Lysozyme-like"/>
    <property type="match status" value="1"/>
</dbReference>
<dbReference type="Pfam" id="PF09374">
    <property type="entry name" value="PG_binding_3"/>
    <property type="match status" value="1"/>
</dbReference>
<gene>
    <name evidence="3" type="ORF">B5C34_11690</name>
</gene>
<evidence type="ECO:0000259" key="2">
    <source>
        <dbReference type="Pfam" id="PF09374"/>
    </source>
</evidence>
<dbReference type="CDD" id="cd13926">
    <property type="entry name" value="N-acetylmuramidase_GH108"/>
    <property type="match status" value="1"/>
</dbReference>
<sequence>MSETHNGSLDRLLDDLIEREGGYVDHPDDRGGPTNYGITAATARRYGYDGGVQGLPLEMAREIYRARYWTGPALDRVADVAPGVAAELFDTGVNMGPATAIRMLQRALNAMNRNEQDWSDLVMDGQVGPATLSALTAYLEKRVPRGEMILLRALDALQGARYIELAEARPANESFVYGWLSKRLGNGEGDVL</sequence>
<reference evidence="4" key="1">
    <citation type="submission" date="2017-05" db="EMBL/GenBank/DDBJ databases">
        <authorList>
            <person name="Lin X."/>
        </authorList>
    </citation>
    <scope>NUCLEOTIDE SEQUENCE [LARGE SCALE GENOMIC DNA]</scope>
    <source>
        <strain evidence="4">JLT2012</strain>
    </source>
</reference>
<feature type="domain" description="Peptidoglycan binding" evidence="2">
    <location>
        <begin position="100"/>
        <end position="183"/>
    </location>
</feature>
<dbReference type="Pfam" id="PF05838">
    <property type="entry name" value="Glyco_hydro_108"/>
    <property type="match status" value="1"/>
</dbReference>
<evidence type="ECO:0000313" key="3">
    <source>
        <dbReference type="EMBL" id="OWV34055.1"/>
    </source>
</evidence>
<dbReference type="InterPro" id="IPR018537">
    <property type="entry name" value="Peptidoglycan-bd_3"/>
</dbReference>
<evidence type="ECO:0000313" key="4">
    <source>
        <dbReference type="Proteomes" id="UP000198462"/>
    </source>
</evidence>
<dbReference type="AlphaFoldDB" id="A0A219B6R3"/>
<dbReference type="InterPro" id="IPR023346">
    <property type="entry name" value="Lysozyme-like_dom_sf"/>
</dbReference>
<dbReference type="OrthoDB" id="9815229at2"/>
<dbReference type="Gene3D" id="1.20.141.10">
    <property type="entry name" value="Chitosanase, subunit A, domain 1"/>
    <property type="match status" value="1"/>
</dbReference>
<organism evidence="3 4">
    <name type="scientific">Pacificimonas flava</name>
    <dbReference type="NCBI Taxonomy" id="1234595"/>
    <lineage>
        <taxon>Bacteria</taxon>
        <taxon>Pseudomonadati</taxon>
        <taxon>Pseudomonadota</taxon>
        <taxon>Alphaproteobacteria</taxon>
        <taxon>Sphingomonadales</taxon>
        <taxon>Sphingosinicellaceae</taxon>
        <taxon>Pacificimonas</taxon>
    </lineage>
</organism>
<dbReference type="InterPro" id="IPR008565">
    <property type="entry name" value="TtsA-like_GH18_dom"/>
</dbReference>
<comment type="caution">
    <text evidence="3">The sequence shown here is derived from an EMBL/GenBank/DDBJ whole genome shotgun (WGS) entry which is preliminary data.</text>
</comment>
<dbReference type="RefSeq" id="WP_088712753.1">
    <property type="nucleotide sequence ID" value="NZ_NFZT01000001.1"/>
</dbReference>
<dbReference type="Proteomes" id="UP000198462">
    <property type="component" value="Unassembled WGS sequence"/>
</dbReference>
<feature type="domain" description="TtsA-like Glycoside hydrolase family 108" evidence="1">
    <location>
        <begin position="14"/>
        <end position="96"/>
    </location>
</feature>
<evidence type="ECO:0000259" key="1">
    <source>
        <dbReference type="Pfam" id="PF05838"/>
    </source>
</evidence>